<sequence>MGTFPTRILLATDGSPDAERAGRVAVDLANGTGSELHVVTVARGLDPAYFVHEYYYGFQEALEAFEEEARQVLEEQVRKLKEYGGRVARAHLLTEQPKDRAIVRLSEELDAGLIVLGSRGRGGLRRALMGSVSDSVVRHAHRPVLIVRR</sequence>
<evidence type="ECO:0000313" key="3">
    <source>
        <dbReference type="EMBL" id="BBL80378.1"/>
    </source>
</evidence>
<dbReference type="Proteomes" id="UP000318065">
    <property type="component" value="Chromosome"/>
</dbReference>
<dbReference type="InterPro" id="IPR014729">
    <property type="entry name" value="Rossmann-like_a/b/a_fold"/>
</dbReference>
<comment type="similarity">
    <text evidence="1">Belongs to the universal stress protein A family.</text>
</comment>
<dbReference type="Pfam" id="PF00582">
    <property type="entry name" value="Usp"/>
    <property type="match status" value="1"/>
</dbReference>
<gene>
    <name evidence="3" type="ORF">RxyAA322_22320</name>
</gene>
<evidence type="ECO:0000256" key="1">
    <source>
        <dbReference type="ARBA" id="ARBA00008791"/>
    </source>
</evidence>
<dbReference type="InterPro" id="IPR006015">
    <property type="entry name" value="Universal_stress_UspA"/>
</dbReference>
<dbReference type="OrthoDB" id="6174426at2"/>
<name>A0A510HKH4_9ACTN</name>
<accession>A0A510HKH4</accession>
<dbReference type="PANTHER" id="PTHR43010:SF1">
    <property type="entry name" value="USPA DOMAIN-CONTAINING PROTEIN"/>
    <property type="match status" value="1"/>
</dbReference>
<keyword evidence="4" id="KW-1185">Reference proteome</keyword>
<evidence type="ECO:0000313" key="4">
    <source>
        <dbReference type="Proteomes" id="UP000318065"/>
    </source>
</evidence>
<dbReference type="CDD" id="cd00293">
    <property type="entry name" value="USP-like"/>
    <property type="match status" value="1"/>
</dbReference>
<dbReference type="PANTHER" id="PTHR43010">
    <property type="entry name" value="UNIVERSAL STRESS PROTEIN SLR1230"/>
    <property type="match status" value="1"/>
</dbReference>
<dbReference type="InterPro" id="IPR051688">
    <property type="entry name" value="USP_A"/>
</dbReference>
<dbReference type="PRINTS" id="PR01438">
    <property type="entry name" value="UNVRSLSTRESS"/>
</dbReference>
<dbReference type="EMBL" id="AP019791">
    <property type="protein sequence ID" value="BBL80378.1"/>
    <property type="molecule type" value="Genomic_DNA"/>
</dbReference>
<dbReference type="RefSeq" id="WP_143528391.1">
    <property type="nucleotide sequence ID" value="NZ_AP019791.1"/>
</dbReference>
<dbReference type="InterPro" id="IPR006016">
    <property type="entry name" value="UspA"/>
</dbReference>
<dbReference type="SUPFAM" id="SSF52402">
    <property type="entry name" value="Adenine nucleotide alpha hydrolases-like"/>
    <property type="match status" value="1"/>
</dbReference>
<protein>
    <recommendedName>
        <fullName evidence="2">UspA domain-containing protein</fullName>
    </recommendedName>
</protein>
<dbReference type="AlphaFoldDB" id="A0A510HKH4"/>
<feature type="domain" description="UspA" evidence="2">
    <location>
        <begin position="7"/>
        <end position="148"/>
    </location>
</feature>
<reference evidence="3" key="1">
    <citation type="journal article" date="2019" name="Microbiol. Resour. Announc.">
        <title>Complete Genome Sequence of Rubrobacter xylanophilus Strain AA3-22, Isolated from Arima Onsen in Japan.</title>
        <authorList>
            <person name="Tomariguchi N."/>
            <person name="Miyazaki K."/>
        </authorList>
    </citation>
    <scope>NUCLEOTIDE SEQUENCE [LARGE SCALE GENOMIC DNA]</scope>
    <source>
        <strain evidence="3">AA3-22</strain>
    </source>
</reference>
<evidence type="ECO:0000259" key="2">
    <source>
        <dbReference type="Pfam" id="PF00582"/>
    </source>
</evidence>
<organism evidence="3 4">
    <name type="scientific">Rubrobacter xylanophilus</name>
    <dbReference type="NCBI Taxonomy" id="49319"/>
    <lineage>
        <taxon>Bacteria</taxon>
        <taxon>Bacillati</taxon>
        <taxon>Actinomycetota</taxon>
        <taxon>Rubrobacteria</taxon>
        <taxon>Rubrobacterales</taxon>
        <taxon>Rubrobacteraceae</taxon>
        <taxon>Rubrobacter</taxon>
    </lineage>
</organism>
<dbReference type="Gene3D" id="3.40.50.620">
    <property type="entry name" value="HUPs"/>
    <property type="match status" value="1"/>
</dbReference>
<proteinExistence type="inferred from homology"/>